<comment type="similarity">
    <text evidence="2">Belongs to the IL-17 family.</text>
</comment>
<evidence type="ECO:0000313" key="7">
    <source>
        <dbReference type="Proteomes" id="UP000265020"/>
    </source>
</evidence>
<proteinExistence type="inferred from homology"/>
<dbReference type="STRING" id="28743.ENSCVAP00000018253"/>
<feature type="chain" id="PRO_5018774378" evidence="5">
    <location>
        <begin position="43"/>
        <end position="161"/>
    </location>
</feature>
<reference evidence="6" key="1">
    <citation type="submission" date="2025-08" db="UniProtKB">
        <authorList>
            <consortium name="Ensembl"/>
        </authorList>
    </citation>
    <scope>IDENTIFICATION</scope>
</reference>
<sequence>MEQNSLHKGKFIGLILNLDCCLFLRQMRVFLLCLLILQQSLAKPTSSECFGEALCLLCLRDYYSQLVNLPSDINTRSIAPWVYHKNEDLNRDPQILYEARCQDSHSGGGCNSALGLETIPITISMPVLKRSPGSSYSVELENITVACICALSRLETELIQG</sequence>
<dbReference type="Proteomes" id="UP000265020">
    <property type="component" value="Unassembled WGS sequence"/>
</dbReference>
<keyword evidence="7" id="KW-1185">Reference proteome</keyword>
<evidence type="ECO:0000256" key="2">
    <source>
        <dbReference type="ARBA" id="ARBA00007236"/>
    </source>
</evidence>
<evidence type="ECO:0000256" key="5">
    <source>
        <dbReference type="SAM" id="SignalP"/>
    </source>
</evidence>
<name>A0A3Q2DGP1_CYPVA</name>
<dbReference type="GeneTree" id="ENSGT00740000116886"/>
<dbReference type="OMA" id="ITIACIC"/>
<organism evidence="6 7">
    <name type="scientific">Cyprinodon variegatus</name>
    <name type="common">Sheepshead minnow</name>
    <dbReference type="NCBI Taxonomy" id="28743"/>
    <lineage>
        <taxon>Eukaryota</taxon>
        <taxon>Metazoa</taxon>
        <taxon>Chordata</taxon>
        <taxon>Craniata</taxon>
        <taxon>Vertebrata</taxon>
        <taxon>Euteleostomi</taxon>
        <taxon>Actinopterygii</taxon>
        <taxon>Neopterygii</taxon>
        <taxon>Teleostei</taxon>
        <taxon>Neoteleostei</taxon>
        <taxon>Acanthomorphata</taxon>
        <taxon>Ovalentaria</taxon>
        <taxon>Atherinomorphae</taxon>
        <taxon>Cyprinodontiformes</taxon>
        <taxon>Cyprinodontidae</taxon>
        <taxon>Cyprinodon</taxon>
    </lineage>
</organism>
<reference evidence="6" key="2">
    <citation type="submission" date="2025-09" db="UniProtKB">
        <authorList>
            <consortium name="Ensembl"/>
        </authorList>
    </citation>
    <scope>IDENTIFICATION</scope>
</reference>
<comment type="subcellular location">
    <subcellularLocation>
        <location evidence="1">Secreted</location>
    </subcellularLocation>
</comment>
<evidence type="ECO:0000256" key="1">
    <source>
        <dbReference type="ARBA" id="ARBA00004613"/>
    </source>
</evidence>
<dbReference type="GO" id="GO:0005576">
    <property type="term" value="C:extracellular region"/>
    <property type="evidence" value="ECO:0007669"/>
    <property type="project" value="UniProtKB-SubCell"/>
</dbReference>
<dbReference type="InterPro" id="IPR029034">
    <property type="entry name" value="Cystine-knot_cytokine"/>
</dbReference>
<dbReference type="SUPFAM" id="SSF57501">
    <property type="entry name" value="Cystine-knot cytokines"/>
    <property type="match status" value="1"/>
</dbReference>
<dbReference type="GO" id="GO:0005125">
    <property type="term" value="F:cytokine activity"/>
    <property type="evidence" value="ECO:0007669"/>
    <property type="project" value="InterPro"/>
</dbReference>
<dbReference type="InterPro" id="IPR010345">
    <property type="entry name" value="IL-17_fam"/>
</dbReference>
<dbReference type="Ensembl" id="ENSCVAT00000027134.1">
    <property type="protein sequence ID" value="ENSCVAP00000018253.1"/>
    <property type="gene ID" value="ENSCVAG00000021495.1"/>
</dbReference>
<accession>A0A3Q2DGP1</accession>
<keyword evidence="4 5" id="KW-0732">Signal</keyword>
<dbReference type="AlphaFoldDB" id="A0A3Q2DGP1"/>
<keyword evidence="3" id="KW-0964">Secreted</keyword>
<evidence type="ECO:0000313" key="6">
    <source>
        <dbReference type="Ensembl" id="ENSCVAP00000018253.1"/>
    </source>
</evidence>
<evidence type="ECO:0000256" key="3">
    <source>
        <dbReference type="ARBA" id="ARBA00022525"/>
    </source>
</evidence>
<dbReference type="Pfam" id="PF06083">
    <property type="entry name" value="IL17"/>
    <property type="match status" value="1"/>
</dbReference>
<protein>
    <submittedName>
        <fullName evidence="6">Interleukin-17A-like</fullName>
    </submittedName>
</protein>
<feature type="signal peptide" evidence="5">
    <location>
        <begin position="1"/>
        <end position="42"/>
    </location>
</feature>
<dbReference type="Gene3D" id="2.10.90.10">
    <property type="entry name" value="Cystine-knot cytokines"/>
    <property type="match status" value="1"/>
</dbReference>
<evidence type="ECO:0000256" key="4">
    <source>
        <dbReference type="ARBA" id="ARBA00022729"/>
    </source>
</evidence>